<dbReference type="OrthoDB" id="5407305at2759"/>
<feature type="compositionally biased region" description="Polar residues" evidence="1">
    <location>
        <begin position="572"/>
        <end position="584"/>
    </location>
</feature>
<feature type="compositionally biased region" description="Basic and acidic residues" evidence="1">
    <location>
        <begin position="846"/>
        <end position="857"/>
    </location>
</feature>
<protein>
    <submittedName>
        <fullName evidence="2">Uncharacterized protein</fullName>
    </submittedName>
</protein>
<feature type="compositionally biased region" description="Low complexity" evidence="1">
    <location>
        <begin position="523"/>
        <end position="535"/>
    </location>
</feature>
<dbReference type="EMBL" id="MU005593">
    <property type="protein sequence ID" value="KAF2681017.1"/>
    <property type="molecule type" value="Genomic_DNA"/>
</dbReference>
<organism evidence="2 3">
    <name type="scientific">Lentithecium fluviatile CBS 122367</name>
    <dbReference type="NCBI Taxonomy" id="1168545"/>
    <lineage>
        <taxon>Eukaryota</taxon>
        <taxon>Fungi</taxon>
        <taxon>Dikarya</taxon>
        <taxon>Ascomycota</taxon>
        <taxon>Pezizomycotina</taxon>
        <taxon>Dothideomycetes</taxon>
        <taxon>Pleosporomycetidae</taxon>
        <taxon>Pleosporales</taxon>
        <taxon>Massarineae</taxon>
        <taxon>Lentitheciaceae</taxon>
        <taxon>Lentithecium</taxon>
    </lineage>
</organism>
<dbReference type="Proteomes" id="UP000799291">
    <property type="component" value="Unassembled WGS sequence"/>
</dbReference>
<keyword evidence="3" id="KW-1185">Reference proteome</keyword>
<feature type="compositionally biased region" description="Basic and acidic residues" evidence="1">
    <location>
        <begin position="778"/>
        <end position="787"/>
    </location>
</feature>
<feature type="compositionally biased region" description="Polar residues" evidence="1">
    <location>
        <begin position="243"/>
        <end position="257"/>
    </location>
</feature>
<feature type="region of interest" description="Disordered" evidence="1">
    <location>
        <begin position="441"/>
        <end position="471"/>
    </location>
</feature>
<feature type="compositionally biased region" description="Polar residues" evidence="1">
    <location>
        <begin position="689"/>
        <end position="703"/>
    </location>
</feature>
<gene>
    <name evidence="2" type="ORF">K458DRAFT_392251</name>
</gene>
<feature type="region of interest" description="Disordered" evidence="1">
    <location>
        <begin position="376"/>
        <end position="404"/>
    </location>
</feature>
<feature type="compositionally biased region" description="Polar residues" evidence="1">
    <location>
        <begin position="803"/>
        <end position="815"/>
    </location>
</feature>
<dbReference type="AlphaFoldDB" id="A0A6G1IRY6"/>
<name>A0A6G1IRY6_9PLEO</name>
<feature type="region of interest" description="Disordered" evidence="1">
    <location>
        <begin position="568"/>
        <end position="759"/>
    </location>
</feature>
<accession>A0A6G1IRY6</accession>
<feature type="compositionally biased region" description="Low complexity" evidence="1">
    <location>
        <begin position="385"/>
        <end position="396"/>
    </location>
</feature>
<feature type="region of interest" description="Disordered" evidence="1">
    <location>
        <begin position="1"/>
        <end position="297"/>
    </location>
</feature>
<feature type="compositionally biased region" description="Basic and acidic residues" evidence="1">
    <location>
        <begin position="734"/>
        <end position="756"/>
    </location>
</feature>
<feature type="compositionally biased region" description="Basic and acidic residues" evidence="1">
    <location>
        <begin position="816"/>
        <end position="830"/>
    </location>
</feature>
<proteinExistence type="predicted"/>
<feature type="compositionally biased region" description="Low complexity" evidence="1">
    <location>
        <begin position="176"/>
        <end position="190"/>
    </location>
</feature>
<sequence length="1030" mass="110395">MLRPLVDIDANSRQPGVKPSQLPAKTRSPVAPPSKGSEHRRSPFRVSASGSPRYLTHTPSPMAGLSPTAGSKIPRKAGHPTLPRRSQVGVSAVSQRVVVSKSRTGPKAAVGGPSAIPKPGHSPPANRDKPLPSPPIAQYVNPSSPPKAQRTLVDAEVAGTPTSEEWPILSPENVPSQKSSPLSAASSVYSDDGTLESDQRRDDAVSSNVDRPATAPAGASYPSKASAAPDSSTNCASLAGAEWTQTCSSNDLGSSPATVHAITTPHDEALDSPLSRKLPIPPRISSKRTSLPLPNKGYQPSVVMAALAATSRRHSKPGSTKWPMLEAKKDKEFRSAKAPLIPKRETELDVEDTGSDATTNINIHGISDSADASHFAGTQQTLPDSTSTSSVAAGSSLENQSFQDVESGNRVKRLSGRFTRSGLGPVLRIANDADSVLLGEGLSTSSVPPVPDVDASKSPQERSLSALAGRISRQTMSRMSISIGSRSSTPQLVENEMSVNSTIKIHPIRSMQPPRKASIESQPRSTSSPTRLPSHPVDENSKPPLPPSGNKRDSIATFQVNLPQETDVVELESSQGKDSPTLTQDADKDVNPNPEARPSKEITSKANHMLGINANRRHPSPRKPSAIPKSSPSHGLHKAKKTSPDRGKTGPPLIRSAHRNSRIVATRDCSVGSRSSPASRTARYCGENSPGSNMTGSGKSTTARPRVTTPELREPSMSAGNMAPMHSKSNTELSPKRADSRDSRCQDDGNAKETAAKVKAKRSFRDFFHIRDGKRTEKVLKPAENKRSSLTVTGNTLAKRFRNSANLSKPNLSKTSEPEGPPRPESEASRIDAGVENLVGQGENSSGDKENASEHATPEAPPATCSDTAVIINNIVNHVSTLPSDSADRLRGLEIAEVCKTIHIRSIMLKELVLTVQIKQSLLNSVDAYKQARISATKCRKHARQSELHAERAGFELKRMFKLCEQDFDHETVQAIKELIKLAGRLSPTLVRDRFIVHYGTMPSHWHTQSTKSLALDDWPMQADKSVILM</sequence>
<feature type="region of interest" description="Disordered" evidence="1">
    <location>
        <begin position="500"/>
        <end position="553"/>
    </location>
</feature>
<evidence type="ECO:0000313" key="2">
    <source>
        <dbReference type="EMBL" id="KAF2681017.1"/>
    </source>
</evidence>
<evidence type="ECO:0000256" key="1">
    <source>
        <dbReference type="SAM" id="MobiDB-lite"/>
    </source>
</evidence>
<feature type="compositionally biased region" description="Low complexity" evidence="1">
    <location>
        <begin position="84"/>
        <end position="103"/>
    </location>
</feature>
<evidence type="ECO:0000313" key="3">
    <source>
        <dbReference type="Proteomes" id="UP000799291"/>
    </source>
</evidence>
<feature type="region of interest" description="Disordered" evidence="1">
    <location>
        <begin position="778"/>
        <end position="864"/>
    </location>
</feature>
<reference evidence="2" key="1">
    <citation type="journal article" date="2020" name="Stud. Mycol.">
        <title>101 Dothideomycetes genomes: a test case for predicting lifestyles and emergence of pathogens.</title>
        <authorList>
            <person name="Haridas S."/>
            <person name="Albert R."/>
            <person name="Binder M."/>
            <person name="Bloem J."/>
            <person name="Labutti K."/>
            <person name="Salamov A."/>
            <person name="Andreopoulos B."/>
            <person name="Baker S."/>
            <person name="Barry K."/>
            <person name="Bills G."/>
            <person name="Bluhm B."/>
            <person name="Cannon C."/>
            <person name="Castanera R."/>
            <person name="Culley D."/>
            <person name="Daum C."/>
            <person name="Ezra D."/>
            <person name="Gonzalez J."/>
            <person name="Henrissat B."/>
            <person name="Kuo A."/>
            <person name="Liang C."/>
            <person name="Lipzen A."/>
            <person name="Lutzoni F."/>
            <person name="Magnuson J."/>
            <person name="Mondo S."/>
            <person name="Nolan M."/>
            <person name="Ohm R."/>
            <person name="Pangilinan J."/>
            <person name="Park H.-J."/>
            <person name="Ramirez L."/>
            <person name="Alfaro M."/>
            <person name="Sun H."/>
            <person name="Tritt A."/>
            <person name="Yoshinaga Y."/>
            <person name="Zwiers L.-H."/>
            <person name="Turgeon B."/>
            <person name="Goodwin S."/>
            <person name="Spatafora J."/>
            <person name="Crous P."/>
            <person name="Grigoriev I."/>
        </authorList>
    </citation>
    <scope>NUCLEOTIDE SEQUENCE</scope>
    <source>
        <strain evidence="2">CBS 122367</strain>
    </source>
</reference>